<evidence type="ECO:0000256" key="2">
    <source>
        <dbReference type="ARBA" id="ARBA00022692"/>
    </source>
</evidence>
<evidence type="ECO:0000313" key="7">
    <source>
        <dbReference type="EMBL" id="GAP40354.1"/>
    </source>
</evidence>
<dbReference type="OrthoDB" id="139116at2"/>
<accession>A0A0S7BRB7</accession>
<keyword evidence="5" id="KW-0813">Transport</keyword>
<dbReference type="GO" id="GO:0140359">
    <property type="term" value="F:ABC-type transporter activity"/>
    <property type="evidence" value="ECO:0007669"/>
    <property type="project" value="InterPro"/>
</dbReference>
<keyword evidence="5" id="KW-1003">Cell membrane</keyword>
<dbReference type="STRING" id="1678840.ATC1_13326"/>
<name>A0A0S7BRB7_9CHLR</name>
<dbReference type="PATRIC" id="fig|1678840.3.peg.1587"/>
<evidence type="ECO:0000313" key="8">
    <source>
        <dbReference type="Proteomes" id="UP000053370"/>
    </source>
</evidence>
<proteinExistence type="inferred from homology"/>
<dbReference type="InterPro" id="IPR000412">
    <property type="entry name" value="ABC_2_transport"/>
</dbReference>
<dbReference type="PROSITE" id="PS51012">
    <property type="entry name" value="ABC_TM2"/>
    <property type="match status" value="1"/>
</dbReference>
<dbReference type="InterPro" id="IPR052902">
    <property type="entry name" value="ABC-2_transporter"/>
</dbReference>
<dbReference type="Proteomes" id="UP000053370">
    <property type="component" value="Unassembled WGS sequence"/>
</dbReference>
<dbReference type="Pfam" id="PF01061">
    <property type="entry name" value="ABC2_membrane"/>
    <property type="match status" value="1"/>
</dbReference>
<evidence type="ECO:0000259" key="6">
    <source>
        <dbReference type="PROSITE" id="PS51012"/>
    </source>
</evidence>
<keyword evidence="4 5" id="KW-0472">Membrane</keyword>
<feature type="transmembrane region" description="Helical" evidence="5">
    <location>
        <begin position="139"/>
        <end position="160"/>
    </location>
</feature>
<evidence type="ECO:0000256" key="3">
    <source>
        <dbReference type="ARBA" id="ARBA00022989"/>
    </source>
</evidence>
<feature type="transmembrane region" description="Helical" evidence="5">
    <location>
        <begin position="99"/>
        <end position="127"/>
    </location>
</feature>
<organism evidence="7">
    <name type="scientific">Flexilinea flocculi</name>
    <dbReference type="NCBI Taxonomy" id="1678840"/>
    <lineage>
        <taxon>Bacteria</taxon>
        <taxon>Bacillati</taxon>
        <taxon>Chloroflexota</taxon>
        <taxon>Anaerolineae</taxon>
        <taxon>Anaerolineales</taxon>
        <taxon>Anaerolineaceae</taxon>
        <taxon>Flexilinea</taxon>
    </lineage>
</organism>
<evidence type="ECO:0000256" key="1">
    <source>
        <dbReference type="ARBA" id="ARBA00004141"/>
    </source>
</evidence>
<sequence length="247" mass="27394">MKAFRTMLKIETKLSLRGIDMLIFAICMPVVILILLGIIYGNKPAFEGAAYSFFEQSFAAVATIAICGGGVMGLPLVISDYRQKKILKRFQVTPVSPTMILFVQLVIYTLYALCSLILLLIVAVFFFEFQMRGSWLQFLGFYFIVLLSIFSIGLMTGGIAKNTKSAGIIASILYFPMLIFSGSTLPYEVMPVSLQRIADLMPLTHGIKLLKASSLGLPLVNVSFSLIVMIVIAILCIVIAVRYFKWE</sequence>
<dbReference type="PIRSF" id="PIRSF006648">
    <property type="entry name" value="DrrB"/>
    <property type="match status" value="1"/>
</dbReference>
<keyword evidence="3 5" id="KW-1133">Transmembrane helix</keyword>
<reference evidence="7" key="1">
    <citation type="journal article" date="2015" name="Genome Announc.">
        <title>Draft Genome Sequence of Anaerolineae Strain TC1, a Novel Isolate from a Methanogenic Wastewater Treatment System.</title>
        <authorList>
            <person name="Matsuura N."/>
            <person name="Tourlousse D.M."/>
            <person name="Sun L."/>
            <person name="Toyonaga M."/>
            <person name="Kuroda K."/>
            <person name="Ohashi A."/>
            <person name="Cruz R."/>
            <person name="Yamaguchi T."/>
            <person name="Sekiguchi Y."/>
        </authorList>
    </citation>
    <scope>NUCLEOTIDE SEQUENCE [LARGE SCALE GENOMIC DNA]</scope>
    <source>
        <strain evidence="7">TC1</strain>
    </source>
</reference>
<dbReference type="AlphaFoldDB" id="A0A0S7BRB7"/>
<keyword evidence="8" id="KW-1185">Reference proteome</keyword>
<gene>
    <name evidence="7" type="ORF">ATC1_13326</name>
</gene>
<comment type="subcellular location">
    <subcellularLocation>
        <location evidence="5">Cell membrane</location>
        <topology evidence="5">Multi-pass membrane protein</topology>
    </subcellularLocation>
    <subcellularLocation>
        <location evidence="1">Membrane</location>
        <topology evidence="1">Multi-pass membrane protein</topology>
    </subcellularLocation>
</comment>
<evidence type="ECO:0000256" key="4">
    <source>
        <dbReference type="ARBA" id="ARBA00023136"/>
    </source>
</evidence>
<dbReference type="GO" id="GO:0043190">
    <property type="term" value="C:ATP-binding cassette (ABC) transporter complex"/>
    <property type="evidence" value="ECO:0007669"/>
    <property type="project" value="InterPro"/>
</dbReference>
<feature type="transmembrane region" description="Helical" evidence="5">
    <location>
        <begin position="21"/>
        <end position="40"/>
    </location>
</feature>
<keyword evidence="2 5" id="KW-0812">Transmembrane</keyword>
<feature type="domain" description="ABC transmembrane type-2" evidence="6">
    <location>
        <begin position="20"/>
        <end position="247"/>
    </location>
</feature>
<dbReference type="RefSeq" id="WP_062279570.1">
    <property type="nucleotide sequence ID" value="NZ_DF968181.1"/>
</dbReference>
<dbReference type="PANTHER" id="PTHR43027">
    <property type="entry name" value="DOXORUBICIN RESISTANCE ABC TRANSPORTER PERMEASE PROTEIN DRRC-RELATED"/>
    <property type="match status" value="1"/>
</dbReference>
<dbReference type="EMBL" id="DF968181">
    <property type="protein sequence ID" value="GAP40354.1"/>
    <property type="molecule type" value="Genomic_DNA"/>
</dbReference>
<feature type="transmembrane region" description="Helical" evidence="5">
    <location>
        <begin position="60"/>
        <end position="78"/>
    </location>
</feature>
<comment type="similarity">
    <text evidence="5">Belongs to the ABC-2 integral membrane protein family.</text>
</comment>
<evidence type="ECO:0000256" key="5">
    <source>
        <dbReference type="RuleBase" id="RU361157"/>
    </source>
</evidence>
<dbReference type="InterPro" id="IPR013525">
    <property type="entry name" value="ABC2_TM"/>
</dbReference>
<dbReference type="PANTHER" id="PTHR43027:SF2">
    <property type="entry name" value="TRANSPORT PERMEASE PROTEIN"/>
    <property type="match status" value="1"/>
</dbReference>
<protein>
    <recommendedName>
        <fullName evidence="5">Transport permease protein</fullName>
    </recommendedName>
</protein>
<dbReference type="InterPro" id="IPR047817">
    <property type="entry name" value="ABC2_TM_bact-type"/>
</dbReference>
<dbReference type="PRINTS" id="PR00164">
    <property type="entry name" value="ABC2TRNSPORT"/>
</dbReference>
<feature type="transmembrane region" description="Helical" evidence="5">
    <location>
        <begin position="167"/>
        <end position="187"/>
    </location>
</feature>
<feature type="transmembrane region" description="Helical" evidence="5">
    <location>
        <begin position="222"/>
        <end position="244"/>
    </location>
</feature>